<evidence type="ECO:0000256" key="4">
    <source>
        <dbReference type="ARBA" id="ARBA00022801"/>
    </source>
</evidence>
<evidence type="ECO:0000259" key="8">
    <source>
        <dbReference type="Pfam" id="PF01694"/>
    </source>
</evidence>
<evidence type="ECO:0000256" key="1">
    <source>
        <dbReference type="ARBA" id="ARBA00004141"/>
    </source>
</evidence>
<sequence>MLWTLRSPSARHLQPCLARPFSFTPNSRLPRVVRGAAKELPTAATFREQVARSAGPKSFAQEIQPPTVRGQIIFFLVGSFAVYTLAAEQCNAETAKWARKLSESSLIWRVREPTSDELRRVKRLELGKKLQAGLQSLKDISENWSQTMRSLAVWSYIQVFQPILDAGDGKRTCWAIGGVNTLVWAAWQVPKFRPFMSKHFTHNPLSGLSYTLLTSMFSHRSFLHLLLNCMALASFGSAASVHLTKEQAKNPHGLQEADVTWHFLAFYMSAGLFSGLTSHVMASKLLYPRMVARLTAKAKPADAAAATKAAEGAAEASERILPSLGASGAIYGAVTLTALAFPHTEIALMIPPSFPIPIQWGVGGLVALDVLGAIRGWRFFDHWAHLGGAAFGVWYYNYGPDMWNAVRATHVAVQKVQHPPSPKKD</sequence>
<dbReference type="PANTHER" id="PTHR43731:SF14">
    <property type="entry name" value="PRESENILIN-ASSOCIATED RHOMBOID-LIKE PROTEIN, MITOCHONDRIAL"/>
    <property type="match status" value="1"/>
</dbReference>
<evidence type="ECO:0000256" key="2">
    <source>
        <dbReference type="ARBA" id="ARBA00009045"/>
    </source>
</evidence>
<comment type="similarity">
    <text evidence="2">Belongs to the peptidase S54 family.</text>
</comment>
<feature type="transmembrane region" description="Helical" evidence="7">
    <location>
        <begin position="222"/>
        <end position="243"/>
    </location>
</feature>
<dbReference type="Pfam" id="PF01694">
    <property type="entry name" value="Rhomboid"/>
    <property type="match status" value="1"/>
</dbReference>
<evidence type="ECO:0000256" key="3">
    <source>
        <dbReference type="ARBA" id="ARBA00022692"/>
    </source>
</evidence>
<keyword evidence="6 7" id="KW-0472">Membrane</keyword>
<evidence type="ECO:0000313" key="9">
    <source>
        <dbReference type="EMBL" id="GJE93326.1"/>
    </source>
</evidence>
<feature type="domain" description="Peptidase S54 rhomboid" evidence="8">
    <location>
        <begin position="210"/>
        <end position="395"/>
    </location>
</feature>
<evidence type="ECO:0000313" key="10">
    <source>
        <dbReference type="Proteomes" id="UP000703269"/>
    </source>
</evidence>
<dbReference type="InterPro" id="IPR022764">
    <property type="entry name" value="Peptidase_S54_rhomboid_dom"/>
</dbReference>
<dbReference type="Gene3D" id="1.20.1540.10">
    <property type="entry name" value="Rhomboid-like"/>
    <property type="match status" value="1"/>
</dbReference>
<keyword evidence="4" id="KW-0378">Hydrolase</keyword>
<dbReference type="OrthoDB" id="10260614at2759"/>
<dbReference type="GO" id="GO:0006465">
    <property type="term" value="P:signal peptide processing"/>
    <property type="evidence" value="ECO:0007669"/>
    <property type="project" value="TreeGrafter"/>
</dbReference>
<dbReference type="GO" id="GO:0004252">
    <property type="term" value="F:serine-type endopeptidase activity"/>
    <property type="evidence" value="ECO:0007669"/>
    <property type="project" value="InterPro"/>
</dbReference>
<feature type="transmembrane region" description="Helical" evidence="7">
    <location>
        <begin position="263"/>
        <end position="287"/>
    </location>
</feature>
<reference evidence="9 10" key="1">
    <citation type="submission" date="2021-08" db="EMBL/GenBank/DDBJ databases">
        <title>Draft Genome Sequence of Phanerochaete sordida strain YK-624.</title>
        <authorList>
            <person name="Mori T."/>
            <person name="Dohra H."/>
            <person name="Suzuki T."/>
            <person name="Kawagishi H."/>
            <person name="Hirai H."/>
        </authorList>
    </citation>
    <scope>NUCLEOTIDE SEQUENCE [LARGE SCALE GENOMIC DNA]</scope>
    <source>
        <strain evidence="9 10">YK-624</strain>
    </source>
</reference>
<dbReference type="SUPFAM" id="SSF144091">
    <property type="entry name" value="Rhomboid-like"/>
    <property type="match status" value="1"/>
</dbReference>
<keyword evidence="10" id="KW-1185">Reference proteome</keyword>
<dbReference type="GO" id="GO:0016020">
    <property type="term" value="C:membrane"/>
    <property type="evidence" value="ECO:0007669"/>
    <property type="project" value="UniProtKB-SubCell"/>
</dbReference>
<evidence type="ECO:0000256" key="6">
    <source>
        <dbReference type="ARBA" id="ARBA00023136"/>
    </source>
</evidence>
<protein>
    <submittedName>
        <fullName evidence="9">Rhomboid-domain-containing protein</fullName>
    </submittedName>
</protein>
<evidence type="ECO:0000256" key="5">
    <source>
        <dbReference type="ARBA" id="ARBA00022989"/>
    </source>
</evidence>
<dbReference type="Proteomes" id="UP000703269">
    <property type="component" value="Unassembled WGS sequence"/>
</dbReference>
<dbReference type="PANTHER" id="PTHR43731">
    <property type="entry name" value="RHOMBOID PROTEASE"/>
    <property type="match status" value="1"/>
</dbReference>
<comment type="caution">
    <text evidence="9">The sequence shown here is derived from an EMBL/GenBank/DDBJ whole genome shotgun (WGS) entry which is preliminary data.</text>
</comment>
<dbReference type="AlphaFoldDB" id="A0A9P3LF95"/>
<dbReference type="InterPro" id="IPR050925">
    <property type="entry name" value="Rhomboid_protease_S54"/>
</dbReference>
<keyword evidence="5 7" id="KW-1133">Transmembrane helix</keyword>
<accession>A0A9P3LF95</accession>
<name>A0A9P3LF95_9APHY</name>
<dbReference type="InterPro" id="IPR035952">
    <property type="entry name" value="Rhomboid-like_sf"/>
</dbReference>
<proteinExistence type="inferred from homology"/>
<gene>
    <name evidence="9" type="ORF">PsYK624_094850</name>
</gene>
<dbReference type="EMBL" id="BPQB01000031">
    <property type="protein sequence ID" value="GJE93326.1"/>
    <property type="molecule type" value="Genomic_DNA"/>
</dbReference>
<evidence type="ECO:0000256" key="7">
    <source>
        <dbReference type="SAM" id="Phobius"/>
    </source>
</evidence>
<keyword evidence="3 7" id="KW-0812">Transmembrane</keyword>
<comment type="subcellular location">
    <subcellularLocation>
        <location evidence="1">Membrane</location>
        <topology evidence="1">Multi-pass membrane protein</topology>
    </subcellularLocation>
</comment>
<organism evidence="9 10">
    <name type="scientific">Phanerochaete sordida</name>
    <dbReference type="NCBI Taxonomy" id="48140"/>
    <lineage>
        <taxon>Eukaryota</taxon>
        <taxon>Fungi</taxon>
        <taxon>Dikarya</taxon>
        <taxon>Basidiomycota</taxon>
        <taxon>Agaricomycotina</taxon>
        <taxon>Agaricomycetes</taxon>
        <taxon>Polyporales</taxon>
        <taxon>Phanerochaetaceae</taxon>
        <taxon>Phanerochaete</taxon>
    </lineage>
</organism>